<dbReference type="HOGENOM" id="CLU_041575_5_2_9"/>
<dbReference type="PANTHER" id="PTHR10746">
    <property type="entry name" value="50S RIBOSOMAL PROTEIN L4"/>
    <property type="match status" value="1"/>
</dbReference>
<dbReference type="KEGG" id="cpo:COPRO5265_1011"/>
<dbReference type="Proteomes" id="UP000001732">
    <property type="component" value="Chromosome"/>
</dbReference>
<evidence type="ECO:0000256" key="6">
    <source>
        <dbReference type="SAM" id="MobiDB-lite"/>
    </source>
</evidence>
<dbReference type="NCBIfam" id="TIGR03953">
    <property type="entry name" value="rplD_bact"/>
    <property type="match status" value="1"/>
</dbReference>
<evidence type="ECO:0000256" key="4">
    <source>
        <dbReference type="ARBA" id="ARBA00035244"/>
    </source>
</evidence>
<comment type="function">
    <text evidence="5">Forms part of the polypeptide exit tunnel.</text>
</comment>
<dbReference type="GO" id="GO:0006412">
    <property type="term" value="P:translation"/>
    <property type="evidence" value="ECO:0007669"/>
    <property type="project" value="UniProtKB-UniRule"/>
</dbReference>
<dbReference type="Gene3D" id="3.40.1370.10">
    <property type="match status" value="1"/>
</dbReference>
<reference evidence="8" key="1">
    <citation type="submission" date="2008-08" db="EMBL/GenBank/DDBJ databases">
        <title>The complete genome sequence of Coprothermobacter proteolyticus strain ATCC 5245 / DSM 5265 / BT.</title>
        <authorList>
            <person name="Dodson R.J."/>
            <person name="Durkin A.S."/>
            <person name="Wu M."/>
            <person name="Eisen J."/>
            <person name="Sutton G."/>
        </authorList>
    </citation>
    <scope>NUCLEOTIDE SEQUENCE [LARGE SCALE GENOMIC DNA]</scope>
    <source>
        <strain evidence="8">ATCC 35245 / DSM 5265 / OCM 4 / BT</strain>
    </source>
</reference>
<feature type="region of interest" description="Disordered" evidence="6">
    <location>
        <begin position="44"/>
        <end position="73"/>
    </location>
</feature>
<keyword evidence="3 5" id="KW-0687">Ribonucleoprotein</keyword>
<keyword evidence="5" id="KW-0694">RNA-binding</keyword>
<dbReference type="PANTHER" id="PTHR10746:SF6">
    <property type="entry name" value="LARGE RIBOSOMAL SUBUNIT PROTEIN UL4M"/>
    <property type="match status" value="1"/>
</dbReference>
<dbReference type="InterPro" id="IPR002136">
    <property type="entry name" value="Ribosomal_uL4"/>
</dbReference>
<dbReference type="STRING" id="309798.COPRO5265_1011"/>
<comment type="subunit">
    <text evidence="5">Part of the 50S ribosomal subunit.</text>
</comment>
<evidence type="ECO:0000256" key="3">
    <source>
        <dbReference type="ARBA" id="ARBA00023274"/>
    </source>
</evidence>
<dbReference type="EMBL" id="CP001145">
    <property type="protein sequence ID" value="ACI17345.1"/>
    <property type="molecule type" value="Genomic_DNA"/>
</dbReference>
<sequence length="208" mass="23392">MQLPVFDVNGAEVAYEDVNENLVATPVRGRLLHLNVVRVLSGKRHGTASTKKQGEVAGSTRKPWPQKHTGRARHGYMRSPIWRKGAVAFGPKPRDWTKDVNKKQVKLAMASCFGYRLKNGELLLIDANSFNGKTREFKAFLRSKQLDEKRVTVVSLAGEQGVRRACQNLENVYYVPVEKVNAYDLLKGDAVIMTQSAWVRAQEVWANV</sequence>
<accession>B5Y986</accession>
<reference evidence="7 8" key="2">
    <citation type="journal article" date="2014" name="Genome Announc.">
        <title>Complete Genome Sequence of Coprothermobacter proteolyticus DSM 5265.</title>
        <authorList>
            <person name="Alexiev A."/>
            <person name="Coil D.A."/>
            <person name="Badger J.H."/>
            <person name="Enticknap J."/>
            <person name="Ward N."/>
            <person name="Robb F.T."/>
            <person name="Eisen J.A."/>
        </authorList>
    </citation>
    <scope>NUCLEOTIDE SEQUENCE [LARGE SCALE GENOMIC DNA]</scope>
    <source>
        <strain evidence="8">ATCC 35245 / DSM 5265 / OCM 4 / BT</strain>
    </source>
</reference>
<evidence type="ECO:0000313" key="7">
    <source>
        <dbReference type="EMBL" id="ACI17345.1"/>
    </source>
</evidence>
<dbReference type="AlphaFoldDB" id="B5Y986"/>
<feature type="compositionally biased region" description="Basic residues" evidence="6">
    <location>
        <begin position="64"/>
        <end position="73"/>
    </location>
</feature>
<organism evidence="7 8">
    <name type="scientific">Coprothermobacter proteolyticus (strain ATCC 35245 / DSM 5265 / OCM 4 / BT)</name>
    <dbReference type="NCBI Taxonomy" id="309798"/>
    <lineage>
        <taxon>Bacteria</taxon>
        <taxon>Pseudomonadati</taxon>
        <taxon>Coprothermobacterota</taxon>
        <taxon>Coprothermobacteria</taxon>
        <taxon>Coprothermobacterales</taxon>
        <taxon>Coprothermobacteraceae</taxon>
        <taxon>Coprothermobacter</taxon>
    </lineage>
</organism>
<evidence type="ECO:0000313" key="8">
    <source>
        <dbReference type="Proteomes" id="UP000001732"/>
    </source>
</evidence>
<dbReference type="InterPro" id="IPR013005">
    <property type="entry name" value="Ribosomal_uL4-like"/>
</dbReference>
<protein>
    <recommendedName>
        <fullName evidence="4 5">Large ribosomal subunit protein uL4</fullName>
    </recommendedName>
</protein>
<keyword evidence="2 5" id="KW-0689">Ribosomal protein</keyword>
<dbReference type="GO" id="GO:1990904">
    <property type="term" value="C:ribonucleoprotein complex"/>
    <property type="evidence" value="ECO:0007669"/>
    <property type="project" value="UniProtKB-KW"/>
</dbReference>
<comment type="similarity">
    <text evidence="1 5">Belongs to the universal ribosomal protein uL4 family.</text>
</comment>
<keyword evidence="5" id="KW-0699">rRNA-binding</keyword>
<dbReference type="HAMAP" id="MF_01328_B">
    <property type="entry name" value="Ribosomal_uL4_B"/>
    <property type="match status" value="1"/>
</dbReference>
<comment type="function">
    <text evidence="5">One of the primary rRNA binding proteins, this protein initially binds near the 5'-end of the 23S rRNA. It is important during the early stages of 50S assembly. It makes multiple contacts with different domains of the 23S rRNA in the assembled 50S subunit and ribosome.</text>
</comment>
<proteinExistence type="inferred from homology"/>
<dbReference type="RefSeq" id="WP_012543997.1">
    <property type="nucleotide sequence ID" value="NC_011295.1"/>
</dbReference>
<gene>
    <name evidence="5 7" type="primary">rplD</name>
    <name evidence="7" type="ordered locus">COPRO5265_1011</name>
</gene>
<evidence type="ECO:0000256" key="1">
    <source>
        <dbReference type="ARBA" id="ARBA00010528"/>
    </source>
</evidence>
<dbReference type="GO" id="GO:0005840">
    <property type="term" value="C:ribosome"/>
    <property type="evidence" value="ECO:0007669"/>
    <property type="project" value="UniProtKB-KW"/>
</dbReference>
<keyword evidence="8" id="KW-1185">Reference proteome</keyword>
<dbReference type="InterPro" id="IPR023574">
    <property type="entry name" value="Ribosomal_uL4_dom_sf"/>
</dbReference>
<dbReference type="OrthoDB" id="9803201at2"/>
<evidence type="ECO:0000256" key="5">
    <source>
        <dbReference type="HAMAP-Rule" id="MF_01328"/>
    </source>
</evidence>
<evidence type="ECO:0000256" key="2">
    <source>
        <dbReference type="ARBA" id="ARBA00022980"/>
    </source>
</evidence>
<dbReference type="GO" id="GO:0003735">
    <property type="term" value="F:structural constituent of ribosome"/>
    <property type="evidence" value="ECO:0007669"/>
    <property type="project" value="InterPro"/>
</dbReference>
<name>B5Y986_COPPD</name>
<dbReference type="SUPFAM" id="SSF52166">
    <property type="entry name" value="Ribosomal protein L4"/>
    <property type="match status" value="1"/>
</dbReference>
<dbReference type="GO" id="GO:0019843">
    <property type="term" value="F:rRNA binding"/>
    <property type="evidence" value="ECO:0007669"/>
    <property type="project" value="UniProtKB-UniRule"/>
</dbReference>
<dbReference type="eggNOG" id="COG0088">
    <property type="taxonomic scope" value="Bacteria"/>
</dbReference>
<dbReference type="Pfam" id="PF00573">
    <property type="entry name" value="Ribosomal_L4"/>
    <property type="match status" value="1"/>
</dbReference>